<dbReference type="EMBL" id="LFZO01000061">
    <property type="protein sequence ID" value="KXT15322.1"/>
    <property type="molecule type" value="Genomic_DNA"/>
</dbReference>
<evidence type="ECO:0000313" key="2">
    <source>
        <dbReference type="Proteomes" id="UP000073492"/>
    </source>
</evidence>
<accession>A0A139IKV9</accession>
<dbReference type="InterPro" id="IPR002110">
    <property type="entry name" value="Ankyrin_rpt"/>
</dbReference>
<sequence length="106" mass="11507">MASAEEQAMRTIFVGNEARDHSKSHFGHVLGGIHNVYNNISESGNADSYEATMRLRKNENLLHAAREGQVSFLKRSLEEGADIDHSDDIGLTALHYAVIGSSVPAA</sequence>
<dbReference type="Gene3D" id="1.25.40.20">
    <property type="entry name" value="Ankyrin repeat-containing domain"/>
    <property type="match status" value="1"/>
</dbReference>
<organism evidence="1 2">
    <name type="scientific">Pseudocercospora musae</name>
    <dbReference type="NCBI Taxonomy" id="113226"/>
    <lineage>
        <taxon>Eukaryota</taxon>
        <taxon>Fungi</taxon>
        <taxon>Dikarya</taxon>
        <taxon>Ascomycota</taxon>
        <taxon>Pezizomycotina</taxon>
        <taxon>Dothideomycetes</taxon>
        <taxon>Dothideomycetidae</taxon>
        <taxon>Mycosphaerellales</taxon>
        <taxon>Mycosphaerellaceae</taxon>
        <taxon>Pseudocercospora</taxon>
    </lineage>
</organism>
<dbReference type="AlphaFoldDB" id="A0A139IKV9"/>
<dbReference type="OrthoDB" id="1925777at2759"/>
<keyword evidence="2" id="KW-1185">Reference proteome</keyword>
<dbReference type="EMBL" id="LFZO01000061">
    <property type="protein sequence ID" value="KXT15320.1"/>
    <property type="molecule type" value="Genomic_DNA"/>
</dbReference>
<dbReference type="Proteomes" id="UP000073492">
    <property type="component" value="Unassembled WGS sequence"/>
</dbReference>
<dbReference type="SUPFAM" id="SSF48403">
    <property type="entry name" value="Ankyrin repeat"/>
    <property type="match status" value="1"/>
</dbReference>
<evidence type="ECO:0000313" key="1">
    <source>
        <dbReference type="EMBL" id="KXT15320.1"/>
    </source>
</evidence>
<protein>
    <submittedName>
        <fullName evidence="1">Uncharacterized protein</fullName>
    </submittedName>
</protein>
<dbReference type="Pfam" id="PF13637">
    <property type="entry name" value="Ank_4"/>
    <property type="match status" value="1"/>
</dbReference>
<reference evidence="1 2" key="1">
    <citation type="submission" date="2015-07" db="EMBL/GenBank/DDBJ databases">
        <title>Comparative genomics of the Sigatoka disease complex on banana suggests a link between parallel evolutionary changes in Pseudocercospora fijiensis and Pseudocercospora eumusae and increased virulence on the banana host.</title>
        <authorList>
            <person name="Chang T.-C."/>
            <person name="Salvucci A."/>
            <person name="Crous P.W."/>
            <person name="Stergiopoulos I."/>
        </authorList>
    </citation>
    <scope>NUCLEOTIDE SEQUENCE [LARGE SCALE GENOMIC DNA]</scope>
    <source>
        <strain evidence="1 2">CBS 116634</strain>
    </source>
</reference>
<name>A0A139IKV9_9PEZI</name>
<comment type="caution">
    <text evidence="1">The sequence shown here is derived from an EMBL/GenBank/DDBJ whole genome shotgun (WGS) entry which is preliminary data.</text>
</comment>
<dbReference type="EMBL" id="LFZO01000061">
    <property type="protein sequence ID" value="KXT15323.1"/>
    <property type="molecule type" value="Genomic_DNA"/>
</dbReference>
<gene>
    <name evidence="1" type="ORF">AC579_2799</name>
</gene>
<dbReference type="InterPro" id="IPR036770">
    <property type="entry name" value="Ankyrin_rpt-contain_sf"/>
</dbReference>
<proteinExistence type="predicted"/>